<dbReference type="InterPro" id="IPR011008">
    <property type="entry name" value="Dimeric_a/b-barrel"/>
</dbReference>
<dbReference type="GO" id="GO:0016491">
    <property type="term" value="F:oxidoreductase activity"/>
    <property type="evidence" value="ECO:0007669"/>
    <property type="project" value="TreeGrafter"/>
</dbReference>
<dbReference type="PANTHER" id="PTHR33336:SF1">
    <property type="entry name" value="(4S)-4-HYDROXY-5-PHOSPHONOOXYPENTANE-2,3-DIONE ISOMERASE"/>
    <property type="match status" value="1"/>
</dbReference>
<sequence>MYAVTVTFRIKPGQMDAFLPLMLANARTSLAEEPGCLQFDTCRTPGEDVIFLYEIYTDRAAFDAHLASAHFKAFDAEVAAMVEDKQVALFEEVLR</sequence>
<dbReference type="PROSITE" id="PS51725">
    <property type="entry name" value="ABM"/>
    <property type="match status" value="1"/>
</dbReference>
<keyword evidence="3" id="KW-1185">Reference proteome</keyword>
<gene>
    <name evidence="2" type="ORF">PSA7680_01537</name>
</gene>
<dbReference type="EMBL" id="FWFQ01000008">
    <property type="protein sequence ID" value="SLN31855.1"/>
    <property type="molecule type" value="Genomic_DNA"/>
</dbReference>
<dbReference type="PANTHER" id="PTHR33336">
    <property type="entry name" value="QUINOL MONOOXYGENASE YGIN-RELATED"/>
    <property type="match status" value="1"/>
</dbReference>
<name>A0A1Y5S7E5_9RHOB</name>
<dbReference type="InterPro" id="IPR007138">
    <property type="entry name" value="ABM_dom"/>
</dbReference>
<dbReference type="AlphaFoldDB" id="A0A1Y5S7E5"/>
<evidence type="ECO:0000313" key="2">
    <source>
        <dbReference type="EMBL" id="SLN31855.1"/>
    </source>
</evidence>
<evidence type="ECO:0000313" key="3">
    <source>
        <dbReference type="Proteomes" id="UP000193409"/>
    </source>
</evidence>
<organism evidence="2 3">
    <name type="scientific">Pseudoruegeria aquimaris</name>
    <dbReference type="NCBI Taxonomy" id="393663"/>
    <lineage>
        <taxon>Bacteria</taxon>
        <taxon>Pseudomonadati</taxon>
        <taxon>Pseudomonadota</taxon>
        <taxon>Alphaproteobacteria</taxon>
        <taxon>Rhodobacterales</taxon>
        <taxon>Roseobacteraceae</taxon>
        <taxon>Pseudoruegeria</taxon>
    </lineage>
</organism>
<dbReference type="SUPFAM" id="SSF54909">
    <property type="entry name" value="Dimeric alpha+beta barrel"/>
    <property type="match status" value="1"/>
</dbReference>
<dbReference type="OrthoDB" id="9812754at2"/>
<dbReference type="Pfam" id="PF03992">
    <property type="entry name" value="ABM"/>
    <property type="match status" value="1"/>
</dbReference>
<dbReference type="GO" id="GO:0005829">
    <property type="term" value="C:cytosol"/>
    <property type="evidence" value="ECO:0007669"/>
    <property type="project" value="TreeGrafter"/>
</dbReference>
<dbReference type="Gene3D" id="3.30.70.100">
    <property type="match status" value="1"/>
</dbReference>
<feature type="domain" description="ABM" evidence="1">
    <location>
        <begin position="2"/>
        <end position="90"/>
    </location>
</feature>
<dbReference type="Proteomes" id="UP000193409">
    <property type="component" value="Unassembled WGS sequence"/>
</dbReference>
<dbReference type="InterPro" id="IPR050744">
    <property type="entry name" value="AI-2_Isomerase_LsrG"/>
</dbReference>
<evidence type="ECO:0000259" key="1">
    <source>
        <dbReference type="PROSITE" id="PS51725"/>
    </source>
</evidence>
<protein>
    <submittedName>
        <fullName evidence="2">Autoinducer-2 (AI-2) modifying protein LsrG</fullName>
    </submittedName>
</protein>
<proteinExistence type="predicted"/>
<dbReference type="RefSeq" id="WP_085868074.1">
    <property type="nucleotide sequence ID" value="NZ_FWFQ01000008.1"/>
</dbReference>
<reference evidence="2 3" key="1">
    <citation type="submission" date="2017-03" db="EMBL/GenBank/DDBJ databases">
        <authorList>
            <person name="Afonso C.L."/>
            <person name="Miller P.J."/>
            <person name="Scott M.A."/>
            <person name="Spackman E."/>
            <person name="Goraichik I."/>
            <person name="Dimitrov K.M."/>
            <person name="Suarez D.L."/>
            <person name="Swayne D.E."/>
        </authorList>
    </citation>
    <scope>NUCLEOTIDE SEQUENCE [LARGE SCALE GENOMIC DNA]</scope>
    <source>
        <strain evidence="2 3">CECT 7680</strain>
    </source>
</reference>
<accession>A0A1Y5S7E5</accession>